<dbReference type="RefSeq" id="WP_063201029.1">
    <property type="nucleotide sequence ID" value="NZ_CAMITG010000011.1"/>
</dbReference>
<dbReference type="EMBL" id="LS483469">
    <property type="protein sequence ID" value="SQI41301.1"/>
    <property type="molecule type" value="Genomic_DNA"/>
</dbReference>
<dbReference type="GO" id="GO:0046654">
    <property type="term" value="P:tetrahydrofolate biosynthetic process"/>
    <property type="evidence" value="ECO:0007669"/>
    <property type="project" value="UniProtKB-UniRule"/>
</dbReference>
<dbReference type="InterPro" id="IPR022838">
    <property type="entry name" value="GTP_cyclohydrolase_FolE2"/>
</dbReference>
<proteinExistence type="inferred from homology"/>
<evidence type="ECO:0000313" key="4">
    <source>
        <dbReference type="EMBL" id="SQI41301.1"/>
    </source>
</evidence>
<keyword evidence="1 2" id="KW-0378">Hydrolase</keyword>
<accession>A0A2X4UR99</accession>
<organism evidence="4 5">
    <name type="scientific">Serratia plymuthica</name>
    <dbReference type="NCBI Taxonomy" id="82996"/>
    <lineage>
        <taxon>Bacteria</taxon>
        <taxon>Pseudomonadati</taxon>
        <taxon>Pseudomonadota</taxon>
        <taxon>Gammaproteobacteria</taxon>
        <taxon>Enterobacterales</taxon>
        <taxon>Yersiniaceae</taxon>
        <taxon>Serratia</taxon>
    </lineage>
</organism>
<feature type="site" description="May be catalytically important" evidence="2">
    <location>
        <position position="157"/>
    </location>
</feature>
<reference evidence="3 6" key="2">
    <citation type="submission" date="2020-12" db="EMBL/GenBank/DDBJ databases">
        <title>FDA dAtabase for Regulatory Grade micrObial Sequences (FDA-ARGOS): Supporting development and validation of Infectious Disease Dx tests.</title>
        <authorList>
            <person name="Sproer C."/>
            <person name="Gronow S."/>
            <person name="Severitt S."/>
            <person name="Schroder I."/>
            <person name="Tallon L."/>
            <person name="Sadzewicz L."/>
            <person name="Zhao X."/>
            <person name="Boylan J."/>
            <person name="Ott S."/>
            <person name="Bowen H."/>
            <person name="Vavikolanu K."/>
            <person name="Mehta A."/>
            <person name="Aluvathingal J."/>
            <person name="Nadendla S."/>
            <person name="Lowell S."/>
            <person name="Myers T."/>
            <person name="Yan Y."/>
            <person name="Sichtig H."/>
        </authorList>
    </citation>
    <scope>NUCLEOTIDE SEQUENCE [LARGE SCALE GENOMIC DNA]</scope>
    <source>
        <strain evidence="3 6">FDAARGOS_907</strain>
    </source>
</reference>
<evidence type="ECO:0000313" key="6">
    <source>
        <dbReference type="Proteomes" id="UP000594967"/>
    </source>
</evidence>
<comment type="function">
    <text evidence="2">Converts GTP to 7,8-dihydroneopterin triphosphate.</text>
</comment>
<dbReference type="GO" id="GO:0003934">
    <property type="term" value="F:GTP cyclohydrolase I activity"/>
    <property type="evidence" value="ECO:0007669"/>
    <property type="project" value="UniProtKB-UniRule"/>
</dbReference>
<comment type="similarity">
    <text evidence="2">Belongs to the GTP cyclohydrolase IV family.</text>
</comment>
<dbReference type="Proteomes" id="UP000248897">
    <property type="component" value="Chromosome 1"/>
</dbReference>
<reference evidence="4 5" key="1">
    <citation type="submission" date="2018-06" db="EMBL/GenBank/DDBJ databases">
        <authorList>
            <consortium name="Pathogen Informatics"/>
            <person name="Doyle S."/>
        </authorList>
    </citation>
    <scope>NUCLEOTIDE SEQUENCE [LARGE SCALE GENOMIC DNA]</scope>
    <source>
        <strain evidence="4 5">NCTC12961</strain>
    </source>
</reference>
<sequence length="309" mass="34305">MNKIALPPRQPLPDAQAWRGEMSDVGLDWVGMQEIALPLELAGKPLMAKVNAGINLRAGRQGVRGIHMSRLYLALDELAQGELTPQRIGRTLDAFLASQPEHSDHASLSIRGELLVSRPALLSPHRGWKAYPLRIDATLARVMTLSLTIGVPYSSTCPSSAALSRQLAQQQFQFDFEQEPDRVDRQQVIDWLGEQGMPATPHSQRSWAWVTLTLGGSEPALPVVNLIDRIEHALGTPSQTLVKRCDEQAFALANGQNLMFCEDAARRLYRMLRSQCDLRGFSLRVEHQESLHAHNAVAELSWREEGDAA</sequence>
<dbReference type="Proteomes" id="UP000594967">
    <property type="component" value="Chromosome"/>
</dbReference>
<dbReference type="PANTHER" id="PTHR36445:SF1">
    <property type="entry name" value="GTP CYCLOHYDROLASE MPTA"/>
    <property type="match status" value="1"/>
</dbReference>
<dbReference type="STRING" id="82996.ADP72_22930"/>
<dbReference type="Pfam" id="PF02649">
    <property type="entry name" value="GCHY-1"/>
    <property type="match status" value="1"/>
</dbReference>
<dbReference type="NCBIfam" id="NF010200">
    <property type="entry name" value="PRK13674.1-1"/>
    <property type="match status" value="1"/>
</dbReference>
<evidence type="ECO:0000313" key="3">
    <source>
        <dbReference type="EMBL" id="QPS20645.1"/>
    </source>
</evidence>
<dbReference type="InterPro" id="IPR003801">
    <property type="entry name" value="GTP_cyclohydrolase_FolE2/MptA"/>
</dbReference>
<evidence type="ECO:0000313" key="5">
    <source>
        <dbReference type="Proteomes" id="UP000248897"/>
    </source>
</evidence>
<comment type="catalytic activity">
    <reaction evidence="2">
        <text>GTP + H2O = 7,8-dihydroneopterin 3'-triphosphate + formate + H(+)</text>
        <dbReference type="Rhea" id="RHEA:17473"/>
        <dbReference type="ChEBI" id="CHEBI:15377"/>
        <dbReference type="ChEBI" id="CHEBI:15378"/>
        <dbReference type="ChEBI" id="CHEBI:15740"/>
        <dbReference type="ChEBI" id="CHEBI:37565"/>
        <dbReference type="ChEBI" id="CHEBI:58462"/>
        <dbReference type="EC" id="3.5.4.16"/>
    </reaction>
</comment>
<dbReference type="UniPathway" id="UPA00848">
    <property type="reaction ID" value="UER00151"/>
</dbReference>
<dbReference type="HAMAP" id="MF_01527_B">
    <property type="entry name" value="GTP_cyclohydrol_B"/>
    <property type="match status" value="1"/>
</dbReference>
<dbReference type="PANTHER" id="PTHR36445">
    <property type="entry name" value="GTP CYCLOHYDROLASE MPTA"/>
    <property type="match status" value="1"/>
</dbReference>
<protein>
    <recommendedName>
        <fullName evidence="2">GTP cyclohydrolase FolE2</fullName>
        <ecNumber evidence="2">3.5.4.16</ecNumber>
    </recommendedName>
</protein>
<evidence type="ECO:0000256" key="1">
    <source>
        <dbReference type="ARBA" id="ARBA00022801"/>
    </source>
</evidence>
<gene>
    <name evidence="2" type="primary">folE2</name>
    <name evidence="3" type="ORF">I6G64_24370</name>
    <name evidence="4" type="ORF">NCTC12961_03260</name>
</gene>
<dbReference type="EMBL" id="CP065673">
    <property type="protein sequence ID" value="QPS20645.1"/>
    <property type="molecule type" value="Genomic_DNA"/>
</dbReference>
<name>A0A2X4UR99_SERPL</name>
<dbReference type="EC" id="3.5.4.16" evidence="2"/>
<evidence type="ECO:0000256" key="2">
    <source>
        <dbReference type="HAMAP-Rule" id="MF_01527"/>
    </source>
</evidence>
<dbReference type="AlphaFoldDB" id="A0A2X4UR99"/>
<comment type="pathway">
    <text evidence="2">Cofactor biosynthesis; 7,8-dihydroneopterin triphosphate biosynthesis; 7,8-dihydroneopterin triphosphate from GTP: step 1/1.</text>
</comment>
<dbReference type="Gene3D" id="3.10.270.10">
    <property type="entry name" value="Urate Oxidase"/>
    <property type="match status" value="1"/>
</dbReference>
<keyword evidence="6" id="KW-1185">Reference proteome</keyword>